<evidence type="ECO:0000313" key="1">
    <source>
        <dbReference type="EMBL" id="CUN22944.1"/>
    </source>
</evidence>
<dbReference type="EMBL" id="CYXP01000006">
    <property type="protein sequence ID" value="CUN22944.1"/>
    <property type="molecule type" value="Genomic_DNA"/>
</dbReference>
<proteinExistence type="predicted"/>
<protein>
    <recommendedName>
        <fullName evidence="3">Baseplate protein J-like domain-containing protein</fullName>
    </recommendedName>
</protein>
<evidence type="ECO:0000313" key="2">
    <source>
        <dbReference type="Proteomes" id="UP000095591"/>
    </source>
</evidence>
<evidence type="ECO:0008006" key="3">
    <source>
        <dbReference type="Google" id="ProtNLM"/>
    </source>
</evidence>
<sequence>MARSINEIYKEIVAEKDKRLELSEYKSDSKVSVINGIAWFVSAAIYSFETIMDTFIVDINDIIKDRINGTPSYYVNAALKYQHGDKLKIKDDGLGFGYEKTDETKRIITQASYQESSNPQSLDTKLILKVATGTNGKLSPLTEDQLTQVTAYINQIKFAGTYIEVVSRKGDIIIPRLTVFYDGSVMEETMRSALDDALNKFIMETKFNSAIYVSSIVSCLMAVEHVTDVYMDVNAVPQQGVYIVSYESDGTQSEEKRVGRMTYASSGFLRESSKEGEEKDIPNFRESIVLKVDSL</sequence>
<gene>
    <name evidence="1" type="ORF">ERS852429_02704</name>
</gene>
<organism evidence="1 2">
    <name type="scientific">Parabacteroides distasonis</name>
    <dbReference type="NCBI Taxonomy" id="823"/>
    <lineage>
        <taxon>Bacteria</taxon>
        <taxon>Pseudomonadati</taxon>
        <taxon>Bacteroidota</taxon>
        <taxon>Bacteroidia</taxon>
        <taxon>Bacteroidales</taxon>
        <taxon>Tannerellaceae</taxon>
        <taxon>Parabacteroides</taxon>
    </lineage>
</organism>
<dbReference type="AlphaFoldDB" id="A0A173V7F7"/>
<dbReference type="RefSeq" id="WP_044546616.1">
    <property type="nucleotide sequence ID" value="NZ_CDRH01000738.1"/>
</dbReference>
<dbReference type="Proteomes" id="UP000095591">
    <property type="component" value="Unassembled WGS sequence"/>
</dbReference>
<reference evidence="1 2" key="1">
    <citation type="submission" date="2015-09" db="EMBL/GenBank/DDBJ databases">
        <authorList>
            <consortium name="Pathogen Informatics"/>
        </authorList>
    </citation>
    <scope>NUCLEOTIDE SEQUENCE [LARGE SCALE GENOMIC DNA]</scope>
    <source>
        <strain evidence="1 2">2789STDY5608872</strain>
    </source>
</reference>
<name>A0A173V7F7_PARDI</name>
<accession>A0A173V7F7</accession>